<protein>
    <submittedName>
        <fullName evidence="4">Acetyl esterase/lipase</fullName>
    </submittedName>
</protein>
<evidence type="ECO:0000313" key="5">
    <source>
        <dbReference type="Proteomes" id="UP000536179"/>
    </source>
</evidence>
<accession>A0A7W5DZG5</accession>
<organism evidence="4 5">
    <name type="scientific">Aporhodopirellula rubra</name>
    <dbReference type="NCBI Taxonomy" id="980271"/>
    <lineage>
        <taxon>Bacteria</taxon>
        <taxon>Pseudomonadati</taxon>
        <taxon>Planctomycetota</taxon>
        <taxon>Planctomycetia</taxon>
        <taxon>Pirellulales</taxon>
        <taxon>Pirellulaceae</taxon>
        <taxon>Aporhodopirellula</taxon>
    </lineage>
</organism>
<dbReference type="Proteomes" id="UP000536179">
    <property type="component" value="Unassembled WGS sequence"/>
</dbReference>
<dbReference type="Gene3D" id="3.40.50.1820">
    <property type="entry name" value="alpha/beta hydrolase"/>
    <property type="match status" value="1"/>
</dbReference>
<dbReference type="PANTHER" id="PTHR48081">
    <property type="entry name" value="AB HYDROLASE SUPERFAMILY PROTEIN C4A8.06C"/>
    <property type="match status" value="1"/>
</dbReference>
<evidence type="ECO:0000256" key="2">
    <source>
        <dbReference type="SAM" id="SignalP"/>
    </source>
</evidence>
<dbReference type="InterPro" id="IPR049492">
    <property type="entry name" value="BD-FAE-like_dom"/>
</dbReference>
<dbReference type="PANTHER" id="PTHR48081:SF6">
    <property type="entry name" value="PEPTIDASE S9 PROLYL OLIGOPEPTIDASE CATALYTIC DOMAIN-CONTAINING PROTEIN"/>
    <property type="match status" value="1"/>
</dbReference>
<dbReference type="GO" id="GO:0016787">
    <property type="term" value="F:hydrolase activity"/>
    <property type="evidence" value="ECO:0007669"/>
    <property type="project" value="UniProtKB-KW"/>
</dbReference>
<dbReference type="Pfam" id="PF20434">
    <property type="entry name" value="BD-FAE"/>
    <property type="match status" value="1"/>
</dbReference>
<name>A0A7W5DZG5_9BACT</name>
<evidence type="ECO:0000313" key="4">
    <source>
        <dbReference type="EMBL" id="MBB3207378.1"/>
    </source>
</evidence>
<reference evidence="4 5" key="1">
    <citation type="submission" date="2020-08" db="EMBL/GenBank/DDBJ databases">
        <title>Genomic Encyclopedia of Type Strains, Phase III (KMG-III): the genomes of soil and plant-associated and newly described type strains.</title>
        <authorList>
            <person name="Whitman W."/>
        </authorList>
    </citation>
    <scope>NUCLEOTIDE SEQUENCE [LARGE SCALE GENOMIC DNA]</scope>
    <source>
        <strain evidence="4 5">CECT 8075</strain>
    </source>
</reference>
<comment type="caution">
    <text evidence="4">The sequence shown here is derived from an EMBL/GenBank/DDBJ whole genome shotgun (WGS) entry which is preliminary data.</text>
</comment>
<dbReference type="SUPFAM" id="SSF53474">
    <property type="entry name" value="alpha/beta-Hydrolases"/>
    <property type="match status" value="1"/>
</dbReference>
<gene>
    <name evidence="4" type="ORF">FHS27_003199</name>
</gene>
<feature type="domain" description="BD-FAE-like" evidence="3">
    <location>
        <begin position="86"/>
        <end position="248"/>
    </location>
</feature>
<dbReference type="AlphaFoldDB" id="A0A7W5DZG5"/>
<keyword evidence="1" id="KW-0378">Hydrolase</keyword>
<keyword evidence="5" id="KW-1185">Reference proteome</keyword>
<feature type="signal peptide" evidence="2">
    <location>
        <begin position="1"/>
        <end position="18"/>
    </location>
</feature>
<keyword evidence="2" id="KW-0732">Signal</keyword>
<dbReference type="InterPro" id="IPR029058">
    <property type="entry name" value="AB_hydrolase_fold"/>
</dbReference>
<evidence type="ECO:0000259" key="3">
    <source>
        <dbReference type="Pfam" id="PF20434"/>
    </source>
</evidence>
<sequence>MKIHIALVTVLIAATCSADDVSFAKTAAEVQRISLWNGQAPIGENANEDAEAWITLHQPVAPNGTAIVICPGGGYGGLVVGPEGHGIAAWLIQHGITGVVLEYRLPAGRHAVPLLDAQRAIRTVRANAKRWKVDPSRIGIMGFSAGGHLASTAATHFDKGDETATDAIGRASCRPDFAILVYPVVSLGPKGHSGTKTNLLGEEPSPELVKFYSNESQVTPNTPPIFLTHALDDKVVSPENSRLLFAALQAKGIAAKYLELPSGGHGLNGYKGPMWDAWQEQALAWFGDLNRAN</sequence>
<evidence type="ECO:0000256" key="1">
    <source>
        <dbReference type="ARBA" id="ARBA00022801"/>
    </source>
</evidence>
<dbReference type="InterPro" id="IPR050300">
    <property type="entry name" value="GDXG_lipolytic_enzyme"/>
</dbReference>
<dbReference type="EMBL" id="JACHXU010000010">
    <property type="protein sequence ID" value="MBB3207378.1"/>
    <property type="molecule type" value="Genomic_DNA"/>
</dbReference>
<feature type="chain" id="PRO_5031573529" evidence="2">
    <location>
        <begin position="19"/>
        <end position="293"/>
    </location>
</feature>
<dbReference type="RefSeq" id="WP_184305726.1">
    <property type="nucleotide sequence ID" value="NZ_JACHXU010000010.1"/>
</dbReference>
<proteinExistence type="predicted"/>